<evidence type="ECO:0000313" key="3">
    <source>
        <dbReference type="Proteomes" id="UP001295740"/>
    </source>
</evidence>
<dbReference type="Proteomes" id="UP001295740">
    <property type="component" value="Unassembled WGS sequence"/>
</dbReference>
<sequence>MLLRLSATLALVANTFAHSHDADLRVGKIATYDEDGGKASGPTRKASIAIATTILNPGPQIVQWMDYHLHQVGVQHVLIYMDDPSERLLFSQLCADRPVTLLGGSQIEQKMSPESRLILRQEQNMKHAISHLFKHGYDWLLHIDIDELLYEPSAAAASWSEKPEVGSVHFTNHEALPLSHHTDNPFEDCVWFRLNTVEQRPHYMAYGNGKSAVRLTRGVIPQGPHDFSGFKGERLAPSGNGDEPVLLHYPTPSFQTWVEKFTRYGDFSDYWFGDRRVPNRVQFMLRSRDLVQEAHKTGDWSRARTFFDQQILADVNERREAINKGHVRYYAPFAEREGGYAPFAAGLGGIQETLLYSGENLDAVGMQ</sequence>
<dbReference type="PANTHER" id="PTHR46701:SF7">
    <property type="entry name" value="GLYCOSYLTRANSFERASE-LIKE KOBITO 1"/>
    <property type="match status" value="1"/>
</dbReference>
<dbReference type="Pfam" id="PF13704">
    <property type="entry name" value="Glyco_tranf_2_4"/>
    <property type="match status" value="1"/>
</dbReference>
<evidence type="ECO:0000256" key="1">
    <source>
        <dbReference type="SAM" id="SignalP"/>
    </source>
</evidence>
<name>A0AAI8VBL0_9PEZI</name>
<comment type="caution">
    <text evidence="2">The sequence shown here is derived from an EMBL/GenBank/DDBJ whole genome shotgun (WGS) entry which is preliminary data.</text>
</comment>
<feature type="signal peptide" evidence="1">
    <location>
        <begin position="1"/>
        <end position="17"/>
    </location>
</feature>
<proteinExistence type="predicted"/>
<dbReference type="EMBL" id="CAUWAG010000003">
    <property type="protein sequence ID" value="CAJ2501906.1"/>
    <property type="molecule type" value="Genomic_DNA"/>
</dbReference>
<accession>A0AAI8VBL0</accession>
<feature type="chain" id="PRO_5042609067" evidence="1">
    <location>
        <begin position="18"/>
        <end position="367"/>
    </location>
</feature>
<keyword evidence="3" id="KW-1185">Reference proteome</keyword>
<reference evidence="2" key="1">
    <citation type="submission" date="2023-10" db="EMBL/GenBank/DDBJ databases">
        <authorList>
            <person name="Hackl T."/>
        </authorList>
    </citation>
    <scope>NUCLEOTIDE SEQUENCE</scope>
</reference>
<dbReference type="InterPro" id="IPR044224">
    <property type="entry name" value="KOBITO1-like"/>
</dbReference>
<gene>
    <name evidence="2" type="ORF">KHLLAP_LOCUS2374</name>
</gene>
<protein>
    <submittedName>
        <fullName evidence="2">Uu.00g047590.m01.CDS01</fullName>
    </submittedName>
</protein>
<dbReference type="PANTHER" id="PTHR46701">
    <property type="entry name" value="GLYCOSYLTRANSFERASE-LIKE KOBITO 1"/>
    <property type="match status" value="1"/>
</dbReference>
<evidence type="ECO:0000313" key="2">
    <source>
        <dbReference type="EMBL" id="CAJ2501906.1"/>
    </source>
</evidence>
<keyword evidence="1" id="KW-0732">Signal</keyword>
<dbReference type="AlphaFoldDB" id="A0AAI8VBL0"/>
<organism evidence="2 3">
    <name type="scientific">Anthostomella pinea</name>
    <dbReference type="NCBI Taxonomy" id="933095"/>
    <lineage>
        <taxon>Eukaryota</taxon>
        <taxon>Fungi</taxon>
        <taxon>Dikarya</taxon>
        <taxon>Ascomycota</taxon>
        <taxon>Pezizomycotina</taxon>
        <taxon>Sordariomycetes</taxon>
        <taxon>Xylariomycetidae</taxon>
        <taxon>Xylariales</taxon>
        <taxon>Xylariaceae</taxon>
        <taxon>Anthostomella</taxon>
    </lineage>
</organism>
<dbReference type="GO" id="GO:0030244">
    <property type="term" value="P:cellulose biosynthetic process"/>
    <property type="evidence" value="ECO:0007669"/>
    <property type="project" value="InterPro"/>
</dbReference>